<name>A0ACC0NCN8_RHOML</name>
<evidence type="ECO:0000313" key="1">
    <source>
        <dbReference type="EMBL" id="KAI8551006.1"/>
    </source>
</evidence>
<reference evidence="1" key="1">
    <citation type="submission" date="2022-02" db="EMBL/GenBank/DDBJ databases">
        <title>Plant Genome Project.</title>
        <authorList>
            <person name="Zhang R.-G."/>
        </authorList>
    </citation>
    <scope>NUCLEOTIDE SEQUENCE</scope>
    <source>
        <strain evidence="1">AT1</strain>
    </source>
</reference>
<dbReference type="Proteomes" id="UP001062846">
    <property type="component" value="Chromosome 6"/>
</dbReference>
<accession>A0ACC0NCN8</accession>
<evidence type="ECO:0000313" key="2">
    <source>
        <dbReference type="Proteomes" id="UP001062846"/>
    </source>
</evidence>
<gene>
    <name evidence="1" type="ORF">RHMOL_Rhmol06G0151300</name>
</gene>
<protein>
    <submittedName>
        <fullName evidence="1">Uncharacterized protein</fullName>
    </submittedName>
</protein>
<keyword evidence="2" id="KW-1185">Reference proteome</keyword>
<dbReference type="EMBL" id="CM046393">
    <property type="protein sequence ID" value="KAI8551006.1"/>
    <property type="molecule type" value="Genomic_DNA"/>
</dbReference>
<sequence>MPITCNIYSELQKLHKQLVLGGFLTEAEFWATRKKFLDGDTSRVTRQLAGFKSAMLADVKPPADGRVQHRSLSRSLCVRLCTLMRVFICIIFACIGVESEHLDYKQSLIESIVYMMLYKSC</sequence>
<comment type="caution">
    <text evidence="1">The sequence shown here is derived from an EMBL/GenBank/DDBJ whole genome shotgun (WGS) entry which is preliminary data.</text>
</comment>
<organism evidence="1 2">
    <name type="scientific">Rhododendron molle</name>
    <name type="common">Chinese azalea</name>
    <name type="synonym">Azalea mollis</name>
    <dbReference type="NCBI Taxonomy" id="49168"/>
    <lineage>
        <taxon>Eukaryota</taxon>
        <taxon>Viridiplantae</taxon>
        <taxon>Streptophyta</taxon>
        <taxon>Embryophyta</taxon>
        <taxon>Tracheophyta</taxon>
        <taxon>Spermatophyta</taxon>
        <taxon>Magnoliopsida</taxon>
        <taxon>eudicotyledons</taxon>
        <taxon>Gunneridae</taxon>
        <taxon>Pentapetalae</taxon>
        <taxon>asterids</taxon>
        <taxon>Ericales</taxon>
        <taxon>Ericaceae</taxon>
        <taxon>Ericoideae</taxon>
        <taxon>Rhodoreae</taxon>
        <taxon>Rhododendron</taxon>
    </lineage>
</organism>
<proteinExistence type="predicted"/>